<keyword evidence="4" id="KW-0539">Nucleus</keyword>
<sequence>MRCFGTRGVRQYNRSETPRIRWTEELHRLFAEAVDKLGGRNKATPKQILQLMGVNGLSISHVKSHLQVCFLSFDCKINWNMKS</sequence>
<name>A0A9E7K945_9LILI</name>
<reference evidence="6" key="1">
    <citation type="submission" date="2022-05" db="EMBL/GenBank/DDBJ databases">
        <title>The Musa troglodytarum L. genome provides insights into the mechanism of non-climacteric behaviour and enrichment of carotenoids.</title>
        <authorList>
            <person name="Wang J."/>
        </authorList>
    </citation>
    <scope>NUCLEOTIDE SEQUENCE</scope>
    <source>
        <tissue evidence="6">Leaf</tissue>
    </source>
</reference>
<feature type="domain" description="HTH myb-type" evidence="5">
    <location>
        <begin position="14"/>
        <end position="74"/>
    </location>
</feature>
<evidence type="ECO:0000256" key="2">
    <source>
        <dbReference type="ARBA" id="ARBA00023125"/>
    </source>
</evidence>
<dbReference type="GO" id="GO:0003677">
    <property type="term" value="F:DNA binding"/>
    <property type="evidence" value="ECO:0007669"/>
    <property type="project" value="UniProtKB-KW"/>
</dbReference>
<evidence type="ECO:0000256" key="3">
    <source>
        <dbReference type="ARBA" id="ARBA00023163"/>
    </source>
</evidence>
<dbReference type="InterPro" id="IPR001005">
    <property type="entry name" value="SANT/Myb"/>
</dbReference>
<dbReference type="Proteomes" id="UP001055439">
    <property type="component" value="Chromosome 6"/>
</dbReference>
<dbReference type="Pfam" id="PF00249">
    <property type="entry name" value="Myb_DNA-binding"/>
    <property type="match status" value="1"/>
</dbReference>
<dbReference type="InterPro" id="IPR006447">
    <property type="entry name" value="Myb_dom_plants"/>
</dbReference>
<evidence type="ECO:0000259" key="5">
    <source>
        <dbReference type="PROSITE" id="PS51294"/>
    </source>
</evidence>
<accession>A0A9E7K945</accession>
<dbReference type="InterPro" id="IPR017930">
    <property type="entry name" value="Myb_dom"/>
</dbReference>
<dbReference type="PROSITE" id="PS51294">
    <property type="entry name" value="HTH_MYB"/>
    <property type="match status" value="1"/>
</dbReference>
<keyword evidence="7" id="KW-1185">Reference proteome</keyword>
<dbReference type="InterPro" id="IPR046955">
    <property type="entry name" value="PHR1-like"/>
</dbReference>
<protein>
    <submittedName>
        <fullName evidence="6">Myb-like DNA-binding domain</fullName>
    </submittedName>
</protein>
<keyword evidence="3" id="KW-0804">Transcription</keyword>
<gene>
    <name evidence="6" type="ORF">MUK42_16408</name>
</gene>
<dbReference type="NCBIfam" id="TIGR01557">
    <property type="entry name" value="myb_SHAQKYF"/>
    <property type="match status" value="1"/>
</dbReference>
<dbReference type="InterPro" id="IPR009057">
    <property type="entry name" value="Homeodomain-like_sf"/>
</dbReference>
<keyword evidence="2 6" id="KW-0238">DNA-binding</keyword>
<dbReference type="PANTHER" id="PTHR31314:SF113">
    <property type="entry name" value="MYB FAMILY TRANSCRIPTION FACTOR MPH1"/>
    <property type="match status" value="1"/>
</dbReference>
<dbReference type="SUPFAM" id="SSF46689">
    <property type="entry name" value="Homeodomain-like"/>
    <property type="match status" value="1"/>
</dbReference>
<dbReference type="OrthoDB" id="551907at2759"/>
<dbReference type="PANTHER" id="PTHR31314">
    <property type="entry name" value="MYB FAMILY TRANSCRIPTION FACTOR PHL7-LIKE"/>
    <property type="match status" value="1"/>
</dbReference>
<organism evidence="6 7">
    <name type="scientific">Musa troglodytarum</name>
    <name type="common">fe'i banana</name>
    <dbReference type="NCBI Taxonomy" id="320322"/>
    <lineage>
        <taxon>Eukaryota</taxon>
        <taxon>Viridiplantae</taxon>
        <taxon>Streptophyta</taxon>
        <taxon>Embryophyta</taxon>
        <taxon>Tracheophyta</taxon>
        <taxon>Spermatophyta</taxon>
        <taxon>Magnoliopsida</taxon>
        <taxon>Liliopsida</taxon>
        <taxon>Zingiberales</taxon>
        <taxon>Musaceae</taxon>
        <taxon>Musa</taxon>
    </lineage>
</organism>
<evidence type="ECO:0000313" key="6">
    <source>
        <dbReference type="EMBL" id="URE08872.1"/>
    </source>
</evidence>
<dbReference type="EMBL" id="CP097508">
    <property type="protein sequence ID" value="URE08872.1"/>
    <property type="molecule type" value="Genomic_DNA"/>
</dbReference>
<evidence type="ECO:0000256" key="4">
    <source>
        <dbReference type="ARBA" id="ARBA00023242"/>
    </source>
</evidence>
<proteinExistence type="predicted"/>
<dbReference type="GO" id="GO:0003700">
    <property type="term" value="F:DNA-binding transcription factor activity"/>
    <property type="evidence" value="ECO:0007669"/>
    <property type="project" value="InterPro"/>
</dbReference>
<evidence type="ECO:0000256" key="1">
    <source>
        <dbReference type="ARBA" id="ARBA00023015"/>
    </source>
</evidence>
<keyword evidence="1" id="KW-0805">Transcription regulation</keyword>
<dbReference type="AlphaFoldDB" id="A0A9E7K945"/>
<evidence type="ECO:0000313" key="7">
    <source>
        <dbReference type="Proteomes" id="UP001055439"/>
    </source>
</evidence>
<dbReference type="Gene3D" id="1.10.10.60">
    <property type="entry name" value="Homeodomain-like"/>
    <property type="match status" value="1"/>
</dbReference>